<accession>A0A392RWT1</accession>
<feature type="signal peptide" evidence="1">
    <location>
        <begin position="1"/>
        <end position="38"/>
    </location>
</feature>
<evidence type="ECO:0000313" key="3">
    <source>
        <dbReference type="Proteomes" id="UP000265520"/>
    </source>
</evidence>
<name>A0A392RWT1_9FABA</name>
<evidence type="ECO:0000313" key="2">
    <source>
        <dbReference type="EMBL" id="MCI40612.1"/>
    </source>
</evidence>
<dbReference type="AlphaFoldDB" id="A0A392RWT1"/>
<keyword evidence="3" id="KW-1185">Reference proteome</keyword>
<keyword evidence="1" id="KW-0732">Signal</keyword>
<reference evidence="2 3" key="1">
    <citation type="journal article" date="2018" name="Front. Plant Sci.">
        <title>Red Clover (Trifolium pratense) and Zigzag Clover (T. medium) - A Picture of Genomic Similarities and Differences.</title>
        <authorList>
            <person name="Dluhosova J."/>
            <person name="Istvanek J."/>
            <person name="Nedelnik J."/>
            <person name="Repkova J."/>
        </authorList>
    </citation>
    <scope>NUCLEOTIDE SEQUENCE [LARGE SCALE GENOMIC DNA]</scope>
    <source>
        <strain evidence="3">cv. 10/8</strain>
        <tissue evidence="2">Leaf</tissue>
    </source>
</reference>
<sequence>NLAGWWCDERRLPSAPPLSRLPAVVLWWLLIQSRFCASIALPSSDLPCVAVWFDRHHCNTLTHYYP</sequence>
<dbReference type="EMBL" id="LXQA010281791">
    <property type="protein sequence ID" value="MCI40612.1"/>
    <property type="molecule type" value="Genomic_DNA"/>
</dbReference>
<dbReference type="Proteomes" id="UP000265520">
    <property type="component" value="Unassembled WGS sequence"/>
</dbReference>
<feature type="chain" id="PRO_5017282655" evidence="1">
    <location>
        <begin position="39"/>
        <end position="66"/>
    </location>
</feature>
<protein>
    <submittedName>
        <fullName evidence="2">Uncharacterized protein</fullName>
    </submittedName>
</protein>
<proteinExistence type="predicted"/>
<organism evidence="2 3">
    <name type="scientific">Trifolium medium</name>
    <dbReference type="NCBI Taxonomy" id="97028"/>
    <lineage>
        <taxon>Eukaryota</taxon>
        <taxon>Viridiplantae</taxon>
        <taxon>Streptophyta</taxon>
        <taxon>Embryophyta</taxon>
        <taxon>Tracheophyta</taxon>
        <taxon>Spermatophyta</taxon>
        <taxon>Magnoliopsida</taxon>
        <taxon>eudicotyledons</taxon>
        <taxon>Gunneridae</taxon>
        <taxon>Pentapetalae</taxon>
        <taxon>rosids</taxon>
        <taxon>fabids</taxon>
        <taxon>Fabales</taxon>
        <taxon>Fabaceae</taxon>
        <taxon>Papilionoideae</taxon>
        <taxon>50 kb inversion clade</taxon>
        <taxon>NPAAA clade</taxon>
        <taxon>Hologalegina</taxon>
        <taxon>IRL clade</taxon>
        <taxon>Trifolieae</taxon>
        <taxon>Trifolium</taxon>
    </lineage>
</organism>
<comment type="caution">
    <text evidence="2">The sequence shown here is derived from an EMBL/GenBank/DDBJ whole genome shotgun (WGS) entry which is preliminary data.</text>
</comment>
<feature type="non-terminal residue" evidence="2">
    <location>
        <position position="1"/>
    </location>
</feature>
<evidence type="ECO:0000256" key="1">
    <source>
        <dbReference type="SAM" id="SignalP"/>
    </source>
</evidence>